<gene>
    <name evidence="1" type="ORF">F958_02198</name>
</gene>
<name>A0AAV3II17_ACINO</name>
<accession>A0AAV3II17</accession>
<organism evidence="1 2">
    <name type="scientific">Acinetobacter nosocomialis NIPH 386</name>
    <dbReference type="NCBI Taxonomy" id="1217985"/>
    <lineage>
        <taxon>Bacteria</taxon>
        <taxon>Pseudomonadati</taxon>
        <taxon>Pseudomonadota</taxon>
        <taxon>Gammaproteobacteria</taxon>
        <taxon>Moraxellales</taxon>
        <taxon>Moraxellaceae</taxon>
        <taxon>Acinetobacter</taxon>
        <taxon>Acinetobacter calcoaceticus/baumannii complex</taxon>
    </lineage>
</organism>
<protein>
    <submittedName>
        <fullName evidence="1">Uncharacterized protein</fullName>
    </submittedName>
</protein>
<evidence type="ECO:0000313" key="1">
    <source>
        <dbReference type="EMBL" id="ENV39171.1"/>
    </source>
</evidence>
<reference evidence="1 2" key="1">
    <citation type="submission" date="2013-02" db="EMBL/GenBank/DDBJ databases">
        <title>The Genome Sequence of Acinetobacter nosocomialis NIPH 386.</title>
        <authorList>
            <consortium name="The Broad Institute Genome Sequencing Platform"/>
            <consortium name="The Broad Institute Genome Sequencing Center for Infectious Disease"/>
            <person name="Cerqueira G."/>
            <person name="Feldgarden M."/>
            <person name="Courvalin P."/>
            <person name="Perichon B."/>
            <person name="Grillot-Courvalin C."/>
            <person name="Clermont D."/>
            <person name="Rocha E."/>
            <person name="Yoon E.-J."/>
            <person name="Nemec A."/>
            <person name="Walker B."/>
            <person name="Young S.K."/>
            <person name="Zeng Q."/>
            <person name="Gargeya S."/>
            <person name="Fitzgerald M."/>
            <person name="Haas B."/>
            <person name="Abouelleil A."/>
            <person name="Alvarado L."/>
            <person name="Arachchi H.M."/>
            <person name="Berlin A.M."/>
            <person name="Chapman S.B."/>
            <person name="Dewar J."/>
            <person name="Goldberg J."/>
            <person name="Griggs A."/>
            <person name="Gujja S."/>
            <person name="Hansen M."/>
            <person name="Howarth C."/>
            <person name="Imamovic A."/>
            <person name="Larimer J."/>
            <person name="McCowan C."/>
            <person name="Murphy C."/>
            <person name="Neiman D."/>
            <person name="Pearson M."/>
            <person name="Priest M."/>
            <person name="Roberts A."/>
            <person name="Saif S."/>
            <person name="Shea T."/>
            <person name="Sisk P."/>
            <person name="Sykes S."/>
            <person name="Wortman J."/>
            <person name="Nusbaum C."/>
            <person name="Birren B."/>
        </authorList>
    </citation>
    <scope>NUCLEOTIDE SEQUENCE [LARGE SCALE GENOMIC DNA]</scope>
    <source>
        <strain evidence="1 2">NIPH 386</strain>
    </source>
</reference>
<proteinExistence type="predicted"/>
<comment type="caution">
    <text evidence="1">The sequence shown here is derived from an EMBL/GenBank/DDBJ whole genome shotgun (WGS) entry which is preliminary data.</text>
</comment>
<sequence>MTGFLPVSGVFELSFAESLQPLSKSAPMSKKYEYLKEVIPVHCLFMTIYSPF</sequence>
<dbReference type="AlphaFoldDB" id="A0AAV3II17"/>
<evidence type="ECO:0000313" key="2">
    <source>
        <dbReference type="Proteomes" id="UP000013028"/>
    </source>
</evidence>
<dbReference type="EMBL" id="APPP01000014">
    <property type="protein sequence ID" value="ENV39171.1"/>
    <property type="molecule type" value="Genomic_DNA"/>
</dbReference>
<dbReference type="Proteomes" id="UP000013028">
    <property type="component" value="Unassembled WGS sequence"/>
</dbReference>